<feature type="compositionally biased region" description="Low complexity" evidence="1">
    <location>
        <begin position="193"/>
        <end position="204"/>
    </location>
</feature>
<organism evidence="2 3">
    <name type="scientific">Streptomyces finlayi</name>
    <dbReference type="NCBI Taxonomy" id="67296"/>
    <lineage>
        <taxon>Bacteria</taxon>
        <taxon>Bacillati</taxon>
        <taxon>Actinomycetota</taxon>
        <taxon>Actinomycetes</taxon>
        <taxon>Kitasatosporales</taxon>
        <taxon>Streptomycetaceae</taxon>
        <taxon>Streptomyces</taxon>
    </lineage>
</organism>
<protein>
    <submittedName>
        <fullName evidence="2">Uncharacterized protein</fullName>
    </submittedName>
</protein>
<feature type="region of interest" description="Disordered" evidence="1">
    <location>
        <begin position="1"/>
        <end position="59"/>
    </location>
</feature>
<feature type="compositionally biased region" description="Basic and acidic residues" evidence="1">
    <location>
        <begin position="250"/>
        <end position="266"/>
    </location>
</feature>
<accession>A0A918WUA1</accession>
<dbReference type="EMBL" id="BMVC01000002">
    <property type="protein sequence ID" value="GHC83373.1"/>
    <property type="molecule type" value="Genomic_DNA"/>
</dbReference>
<dbReference type="AlphaFoldDB" id="A0A918WUA1"/>
<sequence>MQMASMSAMNVVPRMNPSTASKARRAMASAVSPDFCGTNPRSEATARSESRRKKKISSIASTAVATISPTIPSPASTPEAAVPPNLPNNSWALSPRSPRLVPCPPNFSTRSVAARCTDDTICSPLSISAFTTIQDAPPTTATTAAQVSPAVSDLLTFILISRRYSGPSSAVPSSASSTGVTAVLKVTHNQIPTATTPVTSSTTAHQAAIRRAGSGRSGLRVDCMQPPEHGPETPALPRGPSEGRPFQGRGELREQPNNKPRGERFR</sequence>
<comment type="caution">
    <text evidence="2">The sequence shown here is derived from an EMBL/GenBank/DDBJ whole genome shotgun (WGS) entry which is preliminary data.</text>
</comment>
<reference evidence="2" key="1">
    <citation type="journal article" date="2014" name="Int. J. Syst. Evol. Microbiol.">
        <title>Complete genome sequence of Corynebacterium casei LMG S-19264T (=DSM 44701T), isolated from a smear-ripened cheese.</title>
        <authorList>
            <consortium name="US DOE Joint Genome Institute (JGI-PGF)"/>
            <person name="Walter F."/>
            <person name="Albersmeier A."/>
            <person name="Kalinowski J."/>
            <person name="Ruckert C."/>
        </authorList>
    </citation>
    <scope>NUCLEOTIDE SEQUENCE</scope>
    <source>
        <strain evidence="2">JCM 4637</strain>
    </source>
</reference>
<evidence type="ECO:0000313" key="3">
    <source>
        <dbReference type="Proteomes" id="UP000638353"/>
    </source>
</evidence>
<gene>
    <name evidence="2" type="ORF">GCM10010334_12450</name>
</gene>
<evidence type="ECO:0000313" key="2">
    <source>
        <dbReference type="EMBL" id="GHC83373.1"/>
    </source>
</evidence>
<reference evidence="2" key="2">
    <citation type="submission" date="2020-09" db="EMBL/GenBank/DDBJ databases">
        <authorList>
            <person name="Sun Q."/>
            <person name="Ohkuma M."/>
        </authorList>
    </citation>
    <scope>NUCLEOTIDE SEQUENCE</scope>
    <source>
        <strain evidence="2">JCM 4637</strain>
    </source>
</reference>
<name>A0A918WUA1_9ACTN</name>
<proteinExistence type="predicted"/>
<feature type="region of interest" description="Disordered" evidence="1">
    <location>
        <begin position="193"/>
        <end position="266"/>
    </location>
</feature>
<evidence type="ECO:0000256" key="1">
    <source>
        <dbReference type="SAM" id="MobiDB-lite"/>
    </source>
</evidence>
<dbReference type="Proteomes" id="UP000638353">
    <property type="component" value="Unassembled WGS sequence"/>
</dbReference>